<sequence>MRTLPQPHPQDFDLATVLHALGDPVRLQLLRLLAADGETTCSPEGLAVPRSTLSNHWRILREAGITSTRTSGRTRLVTLRRTELDARFPHLLDAVLTAPPAVRRETTDEPSPFEANPATVSDPRTTLAP</sequence>
<organism evidence="6 7">
    <name type="scientific">Kitasatospora setae (strain ATCC 33774 / DSM 43861 / JCM 3304 / KCC A-0304 / NBRC 14216 / KM-6054)</name>
    <name type="common">Streptomyces setae</name>
    <dbReference type="NCBI Taxonomy" id="452652"/>
    <lineage>
        <taxon>Bacteria</taxon>
        <taxon>Bacillati</taxon>
        <taxon>Actinomycetota</taxon>
        <taxon>Actinomycetes</taxon>
        <taxon>Kitasatosporales</taxon>
        <taxon>Streptomycetaceae</taxon>
        <taxon>Kitasatospora</taxon>
    </lineage>
</organism>
<dbReference type="PATRIC" id="fig|452652.3.peg.6992"/>
<dbReference type="STRING" id="452652.KSE_69640"/>
<keyword evidence="2" id="KW-0238">DNA-binding</keyword>
<feature type="compositionally biased region" description="Polar residues" evidence="4">
    <location>
        <begin position="118"/>
        <end position="129"/>
    </location>
</feature>
<feature type="domain" description="HTH arsR-type" evidence="5">
    <location>
        <begin position="6"/>
        <end position="99"/>
    </location>
</feature>
<dbReference type="AlphaFoldDB" id="E4N3I8"/>
<dbReference type="CDD" id="cd00090">
    <property type="entry name" value="HTH_ARSR"/>
    <property type="match status" value="1"/>
</dbReference>
<gene>
    <name evidence="6" type="ordered locus">KSE_69640</name>
</gene>
<keyword evidence="3" id="KW-0804">Transcription</keyword>
<dbReference type="SUPFAM" id="SSF46785">
    <property type="entry name" value="Winged helix' DNA-binding domain"/>
    <property type="match status" value="1"/>
</dbReference>
<dbReference type="Pfam" id="PF12840">
    <property type="entry name" value="HTH_20"/>
    <property type="match status" value="1"/>
</dbReference>
<reference evidence="6 7" key="1">
    <citation type="journal article" date="2010" name="DNA Res.">
        <title>Genome sequence of Kitasatospora setae NBRC 14216T: an evolutionary snapshot of the family Streptomycetaceae.</title>
        <authorList>
            <person name="Ichikawa N."/>
            <person name="Oguchi A."/>
            <person name="Ikeda H."/>
            <person name="Ishikawa J."/>
            <person name="Kitani S."/>
            <person name="Watanabe Y."/>
            <person name="Nakamura S."/>
            <person name="Katano Y."/>
            <person name="Kishi E."/>
            <person name="Sasagawa M."/>
            <person name="Ankai A."/>
            <person name="Fukui S."/>
            <person name="Hashimoto Y."/>
            <person name="Kamata S."/>
            <person name="Otoguro M."/>
            <person name="Tanikawa S."/>
            <person name="Nihira T."/>
            <person name="Horinouchi S."/>
            <person name="Ohnishi Y."/>
            <person name="Hayakawa M."/>
            <person name="Kuzuyama T."/>
            <person name="Arisawa A."/>
            <person name="Nomoto F."/>
            <person name="Miura H."/>
            <person name="Takahashi Y."/>
            <person name="Fujita N."/>
        </authorList>
    </citation>
    <scope>NUCLEOTIDE SEQUENCE [LARGE SCALE GENOMIC DNA]</scope>
    <source>
        <strain evidence="7">ATCC 33774 / DSM 43861 / JCM 3304 / KCC A-0304 / NBRC 14216 / KM-6054</strain>
    </source>
</reference>
<dbReference type="KEGG" id="ksk:KSE_69640"/>
<dbReference type="PANTHER" id="PTHR33154:SF12">
    <property type="entry name" value="TRANSCRIPTIONAL REGULATORY PROTEIN"/>
    <property type="match status" value="1"/>
</dbReference>
<dbReference type="RefSeq" id="WP_014140013.1">
    <property type="nucleotide sequence ID" value="NC_016109.1"/>
</dbReference>
<dbReference type="PROSITE" id="PS50987">
    <property type="entry name" value="HTH_ARSR_2"/>
    <property type="match status" value="1"/>
</dbReference>
<dbReference type="InterPro" id="IPR036390">
    <property type="entry name" value="WH_DNA-bd_sf"/>
</dbReference>
<dbReference type="EMBL" id="AP010968">
    <property type="protein sequence ID" value="BAJ32722.1"/>
    <property type="molecule type" value="Genomic_DNA"/>
</dbReference>
<accession>E4N3I8</accession>
<dbReference type="InterPro" id="IPR051081">
    <property type="entry name" value="HTH_MetalResp_TranReg"/>
</dbReference>
<dbReference type="HOGENOM" id="CLU_097806_4_1_11"/>
<dbReference type="InterPro" id="IPR036388">
    <property type="entry name" value="WH-like_DNA-bd_sf"/>
</dbReference>
<keyword evidence="1" id="KW-0805">Transcription regulation</keyword>
<dbReference type="InterPro" id="IPR001845">
    <property type="entry name" value="HTH_ArsR_DNA-bd_dom"/>
</dbReference>
<dbReference type="InterPro" id="IPR011991">
    <property type="entry name" value="ArsR-like_HTH"/>
</dbReference>
<name>E4N3I8_KITSK</name>
<keyword evidence="7" id="KW-1185">Reference proteome</keyword>
<dbReference type="GO" id="GO:0003700">
    <property type="term" value="F:DNA-binding transcription factor activity"/>
    <property type="evidence" value="ECO:0007669"/>
    <property type="project" value="InterPro"/>
</dbReference>
<evidence type="ECO:0000313" key="7">
    <source>
        <dbReference type="Proteomes" id="UP000007076"/>
    </source>
</evidence>
<feature type="region of interest" description="Disordered" evidence="4">
    <location>
        <begin position="99"/>
        <end position="129"/>
    </location>
</feature>
<evidence type="ECO:0000256" key="1">
    <source>
        <dbReference type="ARBA" id="ARBA00023015"/>
    </source>
</evidence>
<dbReference type="eggNOG" id="COG0640">
    <property type="taxonomic scope" value="Bacteria"/>
</dbReference>
<proteinExistence type="predicted"/>
<evidence type="ECO:0000259" key="5">
    <source>
        <dbReference type="PROSITE" id="PS50987"/>
    </source>
</evidence>
<evidence type="ECO:0000256" key="4">
    <source>
        <dbReference type="SAM" id="MobiDB-lite"/>
    </source>
</evidence>
<dbReference type="Proteomes" id="UP000007076">
    <property type="component" value="Chromosome"/>
</dbReference>
<dbReference type="PANTHER" id="PTHR33154">
    <property type="entry name" value="TRANSCRIPTIONAL REGULATOR, ARSR FAMILY"/>
    <property type="match status" value="1"/>
</dbReference>
<evidence type="ECO:0000256" key="2">
    <source>
        <dbReference type="ARBA" id="ARBA00023125"/>
    </source>
</evidence>
<evidence type="ECO:0000256" key="3">
    <source>
        <dbReference type="ARBA" id="ARBA00023163"/>
    </source>
</evidence>
<dbReference type="GO" id="GO:0003677">
    <property type="term" value="F:DNA binding"/>
    <property type="evidence" value="ECO:0007669"/>
    <property type="project" value="UniProtKB-KW"/>
</dbReference>
<dbReference type="SMART" id="SM00418">
    <property type="entry name" value="HTH_ARSR"/>
    <property type="match status" value="1"/>
</dbReference>
<dbReference type="PRINTS" id="PR00778">
    <property type="entry name" value="HTHARSR"/>
</dbReference>
<dbReference type="Gene3D" id="1.10.10.10">
    <property type="entry name" value="Winged helix-like DNA-binding domain superfamily/Winged helix DNA-binding domain"/>
    <property type="match status" value="1"/>
</dbReference>
<evidence type="ECO:0000313" key="6">
    <source>
        <dbReference type="EMBL" id="BAJ32722.1"/>
    </source>
</evidence>
<protein>
    <submittedName>
        <fullName evidence="6">Putative ArsR family transcriptional regulator</fullName>
    </submittedName>
</protein>